<keyword evidence="1" id="KW-1133">Transmembrane helix</keyword>
<evidence type="ECO:0000313" key="4">
    <source>
        <dbReference type="Proteomes" id="UP000503462"/>
    </source>
</evidence>
<dbReference type="Proteomes" id="UP000503462">
    <property type="component" value="Chromosome 2"/>
</dbReference>
<keyword evidence="2" id="KW-0732">Signal</keyword>
<dbReference type="AlphaFoldDB" id="A0A6H0XU65"/>
<evidence type="ECO:0000313" key="3">
    <source>
        <dbReference type="EMBL" id="QIW98273.1"/>
    </source>
</evidence>
<accession>A0A6H0XU65</accession>
<reference evidence="3 4" key="1">
    <citation type="journal article" date="2016" name="Sci. Rep.">
        <title>Peltaster fructicola genome reveals evolution from an invasive phytopathogen to an ectophytic parasite.</title>
        <authorList>
            <person name="Xu C."/>
            <person name="Chen H."/>
            <person name="Gleason M.L."/>
            <person name="Xu J.R."/>
            <person name="Liu H."/>
            <person name="Zhang R."/>
            <person name="Sun G."/>
        </authorList>
    </citation>
    <scope>NUCLEOTIDE SEQUENCE [LARGE SCALE GENOMIC DNA]</scope>
    <source>
        <strain evidence="3 4">LNHT1506</strain>
    </source>
</reference>
<sequence>MFRHSALALFLVLLVLDWAAAIPPAAVQLHNAAVHDVVVRSLHDAKLQDRDTLQNSTTFSRSWDSAVLLKLPRTQQVNKNVDAKDSIEIVCTKCYVQGTAKSQMNIPDSFNATYALKETIDAVGHTIQNITDTAEKDLVSYYETNVEDHFWTFIEHAAEDVLDDLPLPLPQMNLSFNVDLSSIPQVSLDFEFDGLEVYAQLDTTLDAELTYTLNLYTSETPLGIALGKQQLGITFDIDLIISTDGAIDISNGFHLKFEDGLGLNMALFNNTIAKLVQYVRLPTLGSVLMISSKGGQFETLPITVESAGVVFKASLRLGINAGLSVTSPSHIPSFTAFGHEVDFDMGGGITMSAFANVIDLISNITHAADDHECNVKAVEQYQFNIGAAAGATVYAGAHTWGPHASTQTSVFTKTLNDQCVLQATSTVVPVTSKVKRANLSTTTTVTTITHTAVQCLSTIAGNCPASQQVTSKTIDTTTLTTAVSSGARVTWPATLGVTDAVLSTIPFQQNAYSISPTSGVPTAYTPLATQIVNDVVNTVDVIKDNKLTIGLSVGLGVPAVIAAIVAACFLVRRRKQRTAGVIAQPLLTNEMVSVYEPARKTVKSAVHVQEIEDPERPFEEFRQDTIDGARGVR</sequence>
<evidence type="ECO:0008006" key="5">
    <source>
        <dbReference type="Google" id="ProtNLM"/>
    </source>
</evidence>
<feature type="signal peptide" evidence="2">
    <location>
        <begin position="1"/>
        <end position="21"/>
    </location>
</feature>
<gene>
    <name evidence="3" type="ORF">AMS68_003791</name>
</gene>
<evidence type="ECO:0000256" key="2">
    <source>
        <dbReference type="SAM" id="SignalP"/>
    </source>
</evidence>
<dbReference type="EMBL" id="CP051140">
    <property type="protein sequence ID" value="QIW98273.1"/>
    <property type="molecule type" value="Genomic_DNA"/>
</dbReference>
<name>A0A6H0XU65_9PEZI</name>
<proteinExistence type="predicted"/>
<feature type="transmembrane region" description="Helical" evidence="1">
    <location>
        <begin position="547"/>
        <end position="571"/>
    </location>
</feature>
<keyword evidence="1" id="KW-0472">Membrane</keyword>
<feature type="chain" id="PRO_5026225579" description="Mid2 domain-containing protein" evidence="2">
    <location>
        <begin position="22"/>
        <end position="633"/>
    </location>
</feature>
<protein>
    <recommendedName>
        <fullName evidence="5">Mid2 domain-containing protein</fullName>
    </recommendedName>
</protein>
<organism evidence="3 4">
    <name type="scientific">Peltaster fructicola</name>
    <dbReference type="NCBI Taxonomy" id="286661"/>
    <lineage>
        <taxon>Eukaryota</taxon>
        <taxon>Fungi</taxon>
        <taxon>Dikarya</taxon>
        <taxon>Ascomycota</taxon>
        <taxon>Pezizomycotina</taxon>
        <taxon>Dothideomycetes</taxon>
        <taxon>Dothideomycetes incertae sedis</taxon>
        <taxon>Peltaster</taxon>
    </lineage>
</organism>
<evidence type="ECO:0000256" key="1">
    <source>
        <dbReference type="SAM" id="Phobius"/>
    </source>
</evidence>
<dbReference type="OrthoDB" id="4733706at2759"/>
<keyword evidence="4" id="KW-1185">Reference proteome</keyword>
<keyword evidence="1" id="KW-0812">Transmembrane</keyword>